<accession>A0AAN7N8R2</accession>
<protein>
    <recommendedName>
        <fullName evidence="3">Murine leukemia virus integrase C-terminal domain-containing protein</fullName>
    </recommendedName>
</protein>
<dbReference type="PANTHER" id="PTHR33064">
    <property type="entry name" value="POL PROTEIN"/>
    <property type="match status" value="1"/>
</dbReference>
<keyword evidence="2" id="KW-1185">Reference proteome</keyword>
<evidence type="ECO:0000313" key="2">
    <source>
        <dbReference type="Proteomes" id="UP001333110"/>
    </source>
</evidence>
<proteinExistence type="predicted"/>
<dbReference type="AlphaFoldDB" id="A0AAN7N8R2"/>
<dbReference type="Gene3D" id="2.30.30.850">
    <property type="match status" value="1"/>
</dbReference>
<reference evidence="1 2" key="1">
    <citation type="journal article" date="2023" name="J. Hered.">
        <title>Chromosome-level genome of the wood stork (Mycteria americana) provides insight into avian chromosome evolution.</title>
        <authorList>
            <person name="Flamio R. Jr."/>
            <person name="Ramstad K.M."/>
        </authorList>
    </citation>
    <scope>NUCLEOTIDE SEQUENCE [LARGE SCALE GENOMIC DNA]</scope>
    <source>
        <strain evidence="1">JAX WOST 10</strain>
    </source>
</reference>
<name>A0AAN7N8R2_MYCAM</name>
<dbReference type="InterPro" id="IPR043502">
    <property type="entry name" value="DNA/RNA_pol_sf"/>
</dbReference>
<comment type="caution">
    <text evidence="1">The sequence shown here is derived from an EMBL/GenBank/DDBJ whole genome shotgun (WGS) entry which is preliminary data.</text>
</comment>
<dbReference type="PANTHER" id="PTHR33064:SF29">
    <property type="entry name" value="PEPTIDASE A2 DOMAIN-CONTAINING PROTEIN-RELATED"/>
    <property type="match status" value="1"/>
</dbReference>
<dbReference type="SUPFAM" id="SSF56672">
    <property type="entry name" value="DNA/RNA polymerases"/>
    <property type="match status" value="1"/>
</dbReference>
<dbReference type="EMBL" id="JAUNZN010000018">
    <property type="protein sequence ID" value="KAK4810712.1"/>
    <property type="molecule type" value="Genomic_DNA"/>
</dbReference>
<evidence type="ECO:0008006" key="3">
    <source>
        <dbReference type="Google" id="ProtNLM"/>
    </source>
</evidence>
<evidence type="ECO:0000313" key="1">
    <source>
        <dbReference type="EMBL" id="KAK4810712.1"/>
    </source>
</evidence>
<organism evidence="1 2">
    <name type="scientific">Mycteria americana</name>
    <name type="common">Wood stork</name>
    <dbReference type="NCBI Taxonomy" id="33587"/>
    <lineage>
        <taxon>Eukaryota</taxon>
        <taxon>Metazoa</taxon>
        <taxon>Chordata</taxon>
        <taxon>Craniata</taxon>
        <taxon>Vertebrata</taxon>
        <taxon>Euteleostomi</taxon>
        <taxon>Archelosauria</taxon>
        <taxon>Archosauria</taxon>
        <taxon>Dinosauria</taxon>
        <taxon>Saurischia</taxon>
        <taxon>Theropoda</taxon>
        <taxon>Coelurosauria</taxon>
        <taxon>Aves</taxon>
        <taxon>Neognathae</taxon>
        <taxon>Neoaves</taxon>
        <taxon>Aequornithes</taxon>
        <taxon>Ciconiiformes</taxon>
        <taxon>Ciconiidae</taxon>
        <taxon>Mycteria</taxon>
    </lineage>
</organism>
<dbReference type="InterPro" id="IPR051320">
    <property type="entry name" value="Viral_Replic_Matur_Polypro"/>
</dbReference>
<gene>
    <name evidence="1" type="ORF">QYF61_007686</name>
</gene>
<sequence length="381" mass="43799">MQRLCYGKNKSFLPWRKRIFLMELKSECCWKILSFQGKSLTSLLDGDVRVTKFVLEIQKHLQKSFKIKRNHAQWYQPTPPEIQVHDFQPGDRVLIKVFSHKSKLEPSSYFAIKVTGKEAWIHHSHVKQLPEDHSVDEQQPLVSPLYRVTRKKNYFEWGLEQQRAFEQIKQEIARVVALGPVRTGPAVQNVLYTAAGEHGLTWSLWQKTPGETREAHYTSTEKEILAAYEGVRATSEVVGTETHLLLAPRLPMLHWMFKGNIPSAHHATSATWSKWVALITQWARMGNPQPSKNSIQFSSIKEEIMEWPKGRDFGALPEEVARAQEAPPYNELSEDERRYALFTDGFCCVETIECGKLLCGVPHDKSLKPLKEVVSQISLQK</sequence>
<dbReference type="Proteomes" id="UP001333110">
    <property type="component" value="Unassembled WGS sequence"/>
</dbReference>